<evidence type="ECO:0000313" key="10">
    <source>
        <dbReference type="Proteomes" id="UP000574390"/>
    </source>
</evidence>
<keyword evidence="6" id="KW-0949">S-adenosyl-L-methionine</keyword>
<proteinExistence type="predicted"/>
<comment type="subcellular location">
    <subcellularLocation>
        <location evidence="2">Chromosome</location>
    </subcellularLocation>
    <subcellularLocation>
        <location evidence="1">Nucleus</location>
    </subcellularLocation>
</comment>
<feature type="domain" description="SET" evidence="8">
    <location>
        <begin position="1"/>
        <end position="70"/>
    </location>
</feature>
<sequence>VCEHFQGPLEAVWTHVDARYFGSLGRFANHRCGGGNTEPCVTRRPGALPMVVLMSLRDIALGEEITFDYGSGTAVPDGEGRRKCLCGSPSCIGAGMKFYPKEEWLEDLDAEFIQPPPPPVFAVPRNVLLTGGAPHSDTFWQSPLVTLITILALGLWLQLHCPVWHEDHSTALRKATFNVLLPCYVLQS</sequence>
<feature type="non-terminal residue" evidence="9">
    <location>
        <position position="1"/>
    </location>
</feature>
<keyword evidence="4" id="KW-0489">Methyltransferase</keyword>
<dbReference type="GO" id="GO:0005694">
    <property type="term" value="C:chromosome"/>
    <property type="evidence" value="ECO:0007669"/>
    <property type="project" value="UniProtKB-SubCell"/>
</dbReference>
<reference evidence="9 10" key="1">
    <citation type="submission" date="2020-04" db="EMBL/GenBank/DDBJ databases">
        <title>Perkinsus olseni comparative genomics.</title>
        <authorList>
            <person name="Bogema D.R."/>
        </authorList>
    </citation>
    <scope>NUCLEOTIDE SEQUENCE [LARGE SCALE GENOMIC DNA]</scope>
    <source>
        <strain evidence="9">ATCC PRA-205</strain>
    </source>
</reference>
<dbReference type="PANTHER" id="PTHR22884">
    <property type="entry name" value="SET DOMAIN PROTEINS"/>
    <property type="match status" value="1"/>
</dbReference>
<evidence type="ECO:0000256" key="5">
    <source>
        <dbReference type="ARBA" id="ARBA00022679"/>
    </source>
</evidence>
<dbReference type="InterPro" id="IPR050777">
    <property type="entry name" value="SET2_Histone-Lys_MeTrsfase"/>
</dbReference>
<accession>A0A7J6SBV9</accession>
<dbReference type="AlphaFoldDB" id="A0A7J6SBV9"/>
<evidence type="ECO:0000256" key="7">
    <source>
        <dbReference type="ARBA" id="ARBA00023242"/>
    </source>
</evidence>
<evidence type="ECO:0000256" key="4">
    <source>
        <dbReference type="ARBA" id="ARBA00022603"/>
    </source>
</evidence>
<evidence type="ECO:0000256" key="6">
    <source>
        <dbReference type="ARBA" id="ARBA00022691"/>
    </source>
</evidence>
<name>A0A7J6SBV9_PEROL</name>
<dbReference type="Proteomes" id="UP000574390">
    <property type="component" value="Unassembled WGS sequence"/>
</dbReference>
<dbReference type="GO" id="GO:0008168">
    <property type="term" value="F:methyltransferase activity"/>
    <property type="evidence" value="ECO:0007669"/>
    <property type="project" value="UniProtKB-KW"/>
</dbReference>
<dbReference type="Gene3D" id="2.170.270.10">
    <property type="entry name" value="SET domain"/>
    <property type="match status" value="1"/>
</dbReference>
<keyword evidence="5" id="KW-0808">Transferase</keyword>
<dbReference type="InterPro" id="IPR001214">
    <property type="entry name" value="SET_dom"/>
</dbReference>
<keyword evidence="3" id="KW-0158">Chromosome</keyword>
<evidence type="ECO:0000256" key="3">
    <source>
        <dbReference type="ARBA" id="ARBA00022454"/>
    </source>
</evidence>
<evidence type="ECO:0000259" key="8">
    <source>
        <dbReference type="PROSITE" id="PS50280"/>
    </source>
</evidence>
<comment type="caution">
    <text evidence="9">The sequence shown here is derived from an EMBL/GenBank/DDBJ whole genome shotgun (WGS) entry which is preliminary data.</text>
</comment>
<dbReference type="GO" id="GO:0005634">
    <property type="term" value="C:nucleus"/>
    <property type="evidence" value="ECO:0007669"/>
    <property type="project" value="UniProtKB-SubCell"/>
</dbReference>
<dbReference type="EMBL" id="JABANM010015823">
    <property type="protein sequence ID" value="KAF4730428.1"/>
    <property type="molecule type" value="Genomic_DNA"/>
</dbReference>
<dbReference type="InterPro" id="IPR046341">
    <property type="entry name" value="SET_dom_sf"/>
</dbReference>
<gene>
    <name evidence="9" type="ORF">FOZ62_016119</name>
</gene>
<keyword evidence="7" id="KW-0539">Nucleus</keyword>
<dbReference type="Pfam" id="PF00856">
    <property type="entry name" value="SET"/>
    <property type="match status" value="1"/>
</dbReference>
<organism evidence="9 10">
    <name type="scientific">Perkinsus olseni</name>
    <name type="common">Perkinsus atlanticus</name>
    <dbReference type="NCBI Taxonomy" id="32597"/>
    <lineage>
        <taxon>Eukaryota</taxon>
        <taxon>Sar</taxon>
        <taxon>Alveolata</taxon>
        <taxon>Perkinsozoa</taxon>
        <taxon>Perkinsea</taxon>
        <taxon>Perkinsida</taxon>
        <taxon>Perkinsidae</taxon>
        <taxon>Perkinsus</taxon>
    </lineage>
</organism>
<dbReference type="GO" id="GO:0032259">
    <property type="term" value="P:methylation"/>
    <property type="evidence" value="ECO:0007669"/>
    <property type="project" value="UniProtKB-KW"/>
</dbReference>
<feature type="non-terminal residue" evidence="9">
    <location>
        <position position="188"/>
    </location>
</feature>
<evidence type="ECO:0000256" key="1">
    <source>
        <dbReference type="ARBA" id="ARBA00004123"/>
    </source>
</evidence>
<protein>
    <recommendedName>
        <fullName evidence="8">SET domain-containing protein</fullName>
    </recommendedName>
</protein>
<dbReference type="PROSITE" id="PS50280">
    <property type="entry name" value="SET"/>
    <property type="match status" value="1"/>
</dbReference>
<dbReference type="SUPFAM" id="SSF82199">
    <property type="entry name" value="SET domain"/>
    <property type="match status" value="1"/>
</dbReference>
<evidence type="ECO:0000256" key="2">
    <source>
        <dbReference type="ARBA" id="ARBA00004286"/>
    </source>
</evidence>
<evidence type="ECO:0000313" key="9">
    <source>
        <dbReference type="EMBL" id="KAF4730428.1"/>
    </source>
</evidence>